<keyword evidence="2" id="KW-0805">Transcription regulation</keyword>
<dbReference type="OrthoDB" id="624437at2759"/>
<protein>
    <submittedName>
        <fullName evidence="6">Auxin response factor 4-like</fullName>
    </submittedName>
</protein>
<keyword evidence="7" id="KW-1185">Reference proteome</keyword>
<dbReference type="InterPro" id="IPR044835">
    <property type="entry name" value="ARF_plant"/>
</dbReference>
<evidence type="ECO:0000256" key="5">
    <source>
        <dbReference type="ARBA" id="ARBA00023242"/>
    </source>
</evidence>
<keyword evidence="4" id="KW-0804">Transcription</keyword>
<dbReference type="AlphaFoldDB" id="A0A8S0PGX7"/>
<gene>
    <name evidence="6" type="ORF">OLEA9_A066459</name>
</gene>
<evidence type="ECO:0000256" key="1">
    <source>
        <dbReference type="ARBA" id="ARBA00004123"/>
    </source>
</evidence>
<dbReference type="PANTHER" id="PTHR31384:SF5">
    <property type="entry name" value="AUXIN RESPONSE FACTOR 3"/>
    <property type="match status" value="1"/>
</dbReference>
<dbReference type="Gramene" id="OE9A066459T1">
    <property type="protein sequence ID" value="OE9A066459C1"/>
    <property type="gene ID" value="OE9A066459"/>
</dbReference>
<organism evidence="6 7">
    <name type="scientific">Olea europaea subsp. europaea</name>
    <dbReference type="NCBI Taxonomy" id="158383"/>
    <lineage>
        <taxon>Eukaryota</taxon>
        <taxon>Viridiplantae</taxon>
        <taxon>Streptophyta</taxon>
        <taxon>Embryophyta</taxon>
        <taxon>Tracheophyta</taxon>
        <taxon>Spermatophyta</taxon>
        <taxon>Magnoliopsida</taxon>
        <taxon>eudicotyledons</taxon>
        <taxon>Gunneridae</taxon>
        <taxon>Pentapetalae</taxon>
        <taxon>asterids</taxon>
        <taxon>lamiids</taxon>
        <taxon>Lamiales</taxon>
        <taxon>Oleaceae</taxon>
        <taxon>Oleeae</taxon>
        <taxon>Olea</taxon>
    </lineage>
</organism>
<sequence>MDYKQQRPFQELVAKDLHRIEWKLWHIYRGQPQRYLFATLYSMSSDEWENSDHLVALCPSCMERRREKRKVE</sequence>
<dbReference type="Gene3D" id="2.40.330.10">
    <property type="entry name" value="DNA-binding pseudobarrel domain"/>
    <property type="match status" value="1"/>
</dbReference>
<dbReference type="Proteomes" id="UP000594638">
    <property type="component" value="Unassembled WGS sequence"/>
</dbReference>
<name>A0A8S0PGX7_OLEEU</name>
<evidence type="ECO:0000256" key="3">
    <source>
        <dbReference type="ARBA" id="ARBA00023125"/>
    </source>
</evidence>
<dbReference type="PANTHER" id="PTHR31384">
    <property type="entry name" value="AUXIN RESPONSE FACTOR 4-RELATED"/>
    <property type="match status" value="1"/>
</dbReference>
<keyword evidence="5" id="KW-0539">Nucleus</keyword>
<feature type="non-terminal residue" evidence="6">
    <location>
        <position position="1"/>
    </location>
</feature>
<dbReference type="GO" id="GO:0005634">
    <property type="term" value="C:nucleus"/>
    <property type="evidence" value="ECO:0007669"/>
    <property type="project" value="UniProtKB-SubCell"/>
</dbReference>
<dbReference type="GO" id="GO:0006355">
    <property type="term" value="P:regulation of DNA-templated transcription"/>
    <property type="evidence" value="ECO:0007669"/>
    <property type="project" value="InterPro"/>
</dbReference>
<comment type="caution">
    <text evidence="6">The sequence shown here is derived from an EMBL/GenBank/DDBJ whole genome shotgun (WGS) entry which is preliminary data.</text>
</comment>
<keyword evidence="3" id="KW-0238">DNA-binding</keyword>
<dbReference type="GO" id="GO:0009725">
    <property type="term" value="P:response to hormone"/>
    <property type="evidence" value="ECO:0007669"/>
    <property type="project" value="InterPro"/>
</dbReference>
<proteinExistence type="predicted"/>
<dbReference type="GO" id="GO:0003677">
    <property type="term" value="F:DNA binding"/>
    <property type="evidence" value="ECO:0007669"/>
    <property type="project" value="UniProtKB-KW"/>
</dbReference>
<evidence type="ECO:0000256" key="2">
    <source>
        <dbReference type="ARBA" id="ARBA00023015"/>
    </source>
</evidence>
<comment type="subcellular location">
    <subcellularLocation>
        <location evidence="1">Nucleus</location>
    </subcellularLocation>
</comment>
<dbReference type="SUPFAM" id="SSF101936">
    <property type="entry name" value="DNA-binding pseudobarrel domain"/>
    <property type="match status" value="1"/>
</dbReference>
<evidence type="ECO:0000313" key="6">
    <source>
        <dbReference type="EMBL" id="CAA2946250.1"/>
    </source>
</evidence>
<accession>A0A8S0PGX7</accession>
<evidence type="ECO:0000256" key="4">
    <source>
        <dbReference type="ARBA" id="ARBA00023163"/>
    </source>
</evidence>
<reference evidence="6 7" key="1">
    <citation type="submission" date="2019-12" db="EMBL/GenBank/DDBJ databases">
        <authorList>
            <person name="Alioto T."/>
            <person name="Alioto T."/>
            <person name="Gomez Garrido J."/>
        </authorList>
    </citation>
    <scope>NUCLEOTIDE SEQUENCE [LARGE SCALE GENOMIC DNA]</scope>
</reference>
<dbReference type="InterPro" id="IPR015300">
    <property type="entry name" value="DNA-bd_pseudobarrel_sf"/>
</dbReference>
<dbReference type="EMBL" id="CACTIH010000063">
    <property type="protein sequence ID" value="CAA2946250.1"/>
    <property type="molecule type" value="Genomic_DNA"/>
</dbReference>
<evidence type="ECO:0000313" key="7">
    <source>
        <dbReference type="Proteomes" id="UP000594638"/>
    </source>
</evidence>